<dbReference type="InterPro" id="IPR001173">
    <property type="entry name" value="Glyco_trans_2-like"/>
</dbReference>
<dbReference type="PANTHER" id="PTHR22916">
    <property type="entry name" value="GLYCOSYLTRANSFERASE"/>
    <property type="match status" value="1"/>
</dbReference>
<evidence type="ECO:0000313" key="3">
    <source>
        <dbReference type="EMBL" id="BAK30344.1"/>
    </source>
</evidence>
<evidence type="ECO:0000313" key="4">
    <source>
        <dbReference type="Proteomes" id="UP000007946"/>
    </source>
</evidence>
<keyword evidence="4" id="KW-1185">Reference proteome</keyword>
<dbReference type="Proteomes" id="UP000007946">
    <property type="component" value="Chromosome"/>
</dbReference>
<keyword evidence="1" id="KW-0175">Coiled coil</keyword>
<dbReference type="InterPro" id="IPR029044">
    <property type="entry name" value="Nucleotide-diphossugar_trans"/>
</dbReference>
<proteinExistence type="predicted"/>
<organism evidence="3 4">
    <name type="scientific">Streptococcus pasteurianus (strain ATCC 43144 / JCM 5346 / CCUG 46074 / CDC 1723-81)</name>
    <dbReference type="NCBI Taxonomy" id="981540"/>
    <lineage>
        <taxon>Bacteria</taxon>
        <taxon>Bacillati</taxon>
        <taxon>Bacillota</taxon>
        <taxon>Bacilli</taxon>
        <taxon>Lactobacillales</taxon>
        <taxon>Streptococcaceae</taxon>
        <taxon>Streptococcus</taxon>
    </lineage>
</organism>
<dbReference type="HOGENOM" id="CLU_025996_4_3_9"/>
<dbReference type="Pfam" id="PF00535">
    <property type="entry name" value="Glycos_transf_2"/>
    <property type="match status" value="1"/>
</dbReference>
<keyword evidence="3" id="KW-0808">Transferase</keyword>
<keyword evidence="3" id="KW-0328">Glycosyltransferase</keyword>
<dbReference type="EC" id="2.4.1.-" evidence="3"/>
<sequence>MVTGNFLKTNGDIRMKVSIICTNFNKGKWIGEAIESFLKQETTFPYEILIVDDASTDESVKIIKNYEEKFPTLITAIYHQKNIGITKTWKSIVKKASGDYIARCDGDDYWTDVHKLQKQVELLERTPDSKWSNTDFDMIDNDGNVIQPNVFLKRVIPLARTYEQMLVYKLMTMSSTWLVERNLMLEVSEQIDDNAVDDTFNLQLELFKRTNLSTLMQNTTVYRMNVGSDSKPTSLESFKKRFEGLNSTQKEYLTKYPDYKKDIVVDMLLDKDCSSEVEIFKRDLEVTRLSQLSTQLRELSDNQNNYIEQLKIDIDHKNFELDNQLMQLQNSISKLAEVEAKLDEIQGSLRWKIPTKIINFFRRKK</sequence>
<dbReference type="KEGG" id="stb:SGPB_1296"/>
<reference evidence="3 4" key="1">
    <citation type="journal article" date="2011" name="PLoS ONE">
        <title>Sequencing and comparative genome analysis of two pathogenic Streptococcus gallolyticus subspecies: genome plasticity, adaptation and virulence.</title>
        <authorList>
            <person name="Lin I.-H."/>
            <person name="Liu T.-T."/>
            <person name="Teng Y.-T."/>
            <person name="Wu H.-L."/>
            <person name="Liu Y.-M."/>
            <person name="Wu K.-M."/>
            <person name="Chang C.-H."/>
            <person name="Hsu M.-T."/>
        </authorList>
    </citation>
    <scope>NUCLEOTIDE SEQUENCE [LARGE SCALE GENOMIC DNA]</scope>
    <source>
        <strain evidence="4">ATCC 43144 / JCM 5346 / CDC 1723-81</strain>
    </source>
</reference>
<dbReference type="STRING" id="981540.SGPB_1296"/>
<dbReference type="Gene3D" id="3.90.550.10">
    <property type="entry name" value="Spore Coat Polysaccharide Biosynthesis Protein SpsA, Chain A"/>
    <property type="match status" value="1"/>
</dbReference>
<accession>F5X235</accession>
<dbReference type="SUPFAM" id="SSF53448">
    <property type="entry name" value="Nucleotide-diphospho-sugar transferases"/>
    <property type="match status" value="1"/>
</dbReference>
<dbReference type="AlphaFoldDB" id="F5X235"/>
<dbReference type="PANTHER" id="PTHR22916:SF3">
    <property type="entry name" value="UDP-GLCNAC:BETAGAL BETA-1,3-N-ACETYLGLUCOSAMINYLTRANSFERASE-LIKE PROTEIN 1"/>
    <property type="match status" value="1"/>
</dbReference>
<evidence type="ECO:0000259" key="2">
    <source>
        <dbReference type="Pfam" id="PF00535"/>
    </source>
</evidence>
<name>F5X235_STRPX</name>
<dbReference type="GO" id="GO:0016758">
    <property type="term" value="F:hexosyltransferase activity"/>
    <property type="evidence" value="ECO:0007669"/>
    <property type="project" value="UniProtKB-ARBA"/>
</dbReference>
<feature type="domain" description="Glycosyltransferase 2-like" evidence="2">
    <location>
        <begin position="18"/>
        <end position="128"/>
    </location>
</feature>
<gene>
    <name evidence="3" type="primary">rgpE</name>
    <name evidence="3" type="ordered locus">SGPB_1296</name>
</gene>
<protein>
    <submittedName>
        <fullName evidence="3">Glycosyltransferase</fullName>
        <ecNumber evidence="3">2.4.1.-</ecNumber>
    </submittedName>
</protein>
<evidence type="ECO:0000256" key="1">
    <source>
        <dbReference type="SAM" id="Coils"/>
    </source>
</evidence>
<feature type="coiled-coil region" evidence="1">
    <location>
        <begin position="289"/>
        <end position="348"/>
    </location>
</feature>
<dbReference type="EMBL" id="AP012054">
    <property type="protein sequence ID" value="BAK30344.1"/>
    <property type="molecule type" value="Genomic_DNA"/>
</dbReference>